<dbReference type="Pfam" id="PF01261">
    <property type="entry name" value="AP_endonuc_2"/>
    <property type="match status" value="1"/>
</dbReference>
<dbReference type="RefSeq" id="WP_210420968.1">
    <property type="nucleotide sequence ID" value="NZ_CP036339.1"/>
</dbReference>
<evidence type="ECO:0000259" key="9">
    <source>
        <dbReference type="Pfam" id="PF01261"/>
    </source>
</evidence>
<evidence type="ECO:0000256" key="4">
    <source>
        <dbReference type="ARBA" id="ARBA00023211"/>
    </source>
</evidence>
<comment type="similarity">
    <text evidence="7">Belongs to the xylose isomerase family.</text>
</comment>
<dbReference type="PANTHER" id="PTHR30268:SF0">
    <property type="entry name" value="L-RHAMNOSE ISOMERASE"/>
    <property type="match status" value="1"/>
</dbReference>
<keyword evidence="6 7" id="KW-0119">Carbohydrate metabolism</keyword>
<proteinExistence type="inferred from homology"/>
<reference evidence="10 11" key="1">
    <citation type="submission" date="2019-02" db="EMBL/GenBank/DDBJ databases">
        <title>Deep-cultivation of Planctomycetes and their phenomic and genomic characterization uncovers novel biology.</title>
        <authorList>
            <person name="Wiegand S."/>
            <person name="Jogler M."/>
            <person name="Boedeker C."/>
            <person name="Pinto D."/>
            <person name="Vollmers J."/>
            <person name="Rivas-Marin E."/>
            <person name="Kohn T."/>
            <person name="Peeters S.H."/>
            <person name="Heuer A."/>
            <person name="Rast P."/>
            <person name="Oberbeckmann S."/>
            <person name="Bunk B."/>
            <person name="Jeske O."/>
            <person name="Meyerdierks A."/>
            <person name="Storesund J.E."/>
            <person name="Kallscheuer N."/>
            <person name="Luecker S."/>
            <person name="Lage O.M."/>
            <person name="Pohl T."/>
            <person name="Merkel B.J."/>
            <person name="Hornburger P."/>
            <person name="Mueller R.-W."/>
            <person name="Bruemmer F."/>
            <person name="Labrenz M."/>
            <person name="Spormann A.M."/>
            <person name="Op den Camp H."/>
            <person name="Overmann J."/>
            <person name="Amann R."/>
            <person name="Jetten M.S.M."/>
            <person name="Mascher T."/>
            <person name="Medema M.H."/>
            <person name="Devos D.P."/>
            <person name="Kaster A.-K."/>
            <person name="Ovreas L."/>
            <person name="Rohde M."/>
            <person name="Galperin M.Y."/>
            <person name="Jogler C."/>
        </authorList>
    </citation>
    <scope>NUCLEOTIDE SEQUENCE [LARGE SCALE GENOMIC DNA]</scope>
    <source>
        <strain evidence="10 11">I41</strain>
    </source>
</reference>
<evidence type="ECO:0000256" key="6">
    <source>
        <dbReference type="ARBA" id="ARBA00023277"/>
    </source>
</evidence>
<keyword evidence="2" id="KW-0963">Cytoplasm</keyword>
<name>A0A517U0Q8_9BACT</name>
<dbReference type="SUPFAM" id="SSF51658">
    <property type="entry name" value="Xylose isomerase-like"/>
    <property type="match status" value="1"/>
</dbReference>
<dbReference type="InterPro" id="IPR013022">
    <property type="entry name" value="Xyl_isomerase-like_TIM-brl"/>
</dbReference>
<evidence type="ECO:0000313" key="11">
    <source>
        <dbReference type="Proteomes" id="UP000317909"/>
    </source>
</evidence>
<gene>
    <name evidence="10" type="primary">xylA_2</name>
    <name evidence="10" type="ORF">I41_33900</name>
</gene>
<evidence type="ECO:0000256" key="8">
    <source>
        <dbReference type="RuleBase" id="RU000610"/>
    </source>
</evidence>
<feature type="domain" description="Xylose isomerase-like TIM barrel" evidence="9">
    <location>
        <begin position="38"/>
        <end position="258"/>
    </location>
</feature>
<dbReference type="InterPro" id="IPR050337">
    <property type="entry name" value="L-rhamnose_isomerase"/>
</dbReference>
<dbReference type="GO" id="GO:0042732">
    <property type="term" value="P:D-xylose metabolic process"/>
    <property type="evidence" value="ECO:0007669"/>
    <property type="project" value="UniProtKB-KW"/>
</dbReference>
<comment type="subunit">
    <text evidence="8">Homotetramer.</text>
</comment>
<dbReference type="Gene3D" id="3.20.20.150">
    <property type="entry name" value="Divalent-metal-dependent TIM barrel enzymes"/>
    <property type="match status" value="1"/>
</dbReference>
<keyword evidence="11" id="KW-1185">Reference proteome</keyword>
<evidence type="ECO:0000256" key="7">
    <source>
        <dbReference type="RuleBase" id="RU000609"/>
    </source>
</evidence>
<dbReference type="Proteomes" id="UP000317909">
    <property type="component" value="Chromosome"/>
</dbReference>
<dbReference type="KEGG" id="llh:I41_33900"/>
<evidence type="ECO:0000256" key="1">
    <source>
        <dbReference type="ARBA" id="ARBA00004496"/>
    </source>
</evidence>
<keyword evidence="3 7" id="KW-0479">Metal-binding</keyword>
<keyword evidence="4" id="KW-0464">Manganese</keyword>
<dbReference type="GO" id="GO:0046872">
    <property type="term" value="F:metal ion binding"/>
    <property type="evidence" value="ECO:0007669"/>
    <property type="project" value="UniProtKB-KW"/>
</dbReference>
<accession>A0A517U0Q8</accession>
<dbReference type="GO" id="GO:0009045">
    <property type="term" value="F:xylose isomerase activity"/>
    <property type="evidence" value="ECO:0007669"/>
    <property type="project" value="UniProtKB-EC"/>
</dbReference>
<dbReference type="PANTHER" id="PTHR30268">
    <property type="entry name" value="L-RHAMNOSE ISOMERASE"/>
    <property type="match status" value="1"/>
</dbReference>
<organism evidence="10 11">
    <name type="scientific">Lacipirellula limnantheis</name>
    <dbReference type="NCBI Taxonomy" id="2528024"/>
    <lineage>
        <taxon>Bacteria</taxon>
        <taxon>Pseudomonadati</taxon>
        <taxon>Planctomycetota</taxon>
        <taxon>Planctomycetia</taxon>
        <taxon>Pirellulales</taxon>
        <taxon>Lacipirellulaceae</taxon>
        <taxon>Lacipirellula</taxon>
    </lineage>
</organism>
<evidence type="ECO:0000256" key="2">
    <source>
        <dbReference type="ARBA" id="ARBA00022490"/>
    </source>
</evidence>
<dbReference type="EC" id="5.3.1.5" evidence="7"/>
<dbReference type="EMBL" id="CP036339">
    <property type="protein sequence ID" value="QDT74195.1"/>
    <property type="molecule type" value="Genomic_DNA"/>
</dbReference>
<sequence>MTQPTTYRFSFGPWNISEGADPFGPMVRTPYSFEEKLDWYRPLGFEGVQFHDDDAVENIDDLSAGQVATKARQVGKMLADRGLTPEFVAPRLWFDARTVDGGYTSNSPSDRQYALDRSLRTIDVARELGTPNIVLWLAREGSYIRESKNARAAYDRILDAVNAMLEYDKECRIWIEPKPNEPTDHAYVPTIGHALALAYRSVDPSRVSGLIETAHAILAGLDPSDEMAFALAHDKLASVHLNDQNGLKYDQDKSFGSANLRAAFNQVRVLEENGYGRRGEFVGLDVKAIRTQKQDKSTAHLVNSRKTFLHLVEKVRTFDRELERQLIADRDYEELDAYTLRHLLGVNDESLPAIEGQREFSRSV</sequence>
<dbReference type="InterPro" id="IPR036237">
    <property type="entry name" value="Xyl_isomerase-like_sf"/>
</dbReference>
<dbReference type="GO" id="GO:0005737">
    <property type="term" value="C:cytoplasm"/>
    <property type="evidence" value="ECO:0007669"/>
    <property type="project" value="UniProtKB-SubCell"/>
</dbReference>
<keyword evidence="5 7" id="KW-0413">Isomerase</keyword>
<dbReference type="PRINTS" id="PR00688">
    <property type="entry name" value="XYLOSISMRASE"/>
</dbReference>
<dbReference type="PROSITE" id="PS51415">
    <property type="entry name" value="XYLOSE_ISOMERASE"/>
    <property type="match status" value="1"/>
</dbReference>
<protein>
    <recommendedName>
        <fullName evidence="7">Xylose isomerase</fullName>
        <ecNumber evidence="7">5.3.1.5</ecNumber>
    </recommendedName>
</protein>
<evidence type="ECO:0000313" key="10">
    <source>
        <dbReference type="EMBL" id="QDT74195.1"/>
    </source>
</evidence>
<dbReference type="AlphaFoldDB" id="A0A517U0Q8"/>
<evidence type="ECO:0000256" key="5">
    <source>
        <dbReference type="ARBA" id="ARBA00023235"/>
    </source>
</evidence>
<keyword evidence="7" id="KW-0859">Xylose metabolism</keyword>
<evidence type="ECO:0000256" key="3">
    <source>
        <dbReference type="ARBA" id="ARBA00022723"/>
    </source>
</evidence>
<dbReference type="GO" id="GO:0019324">
    <property type="term" value="P:L-lyxose metabolic process"/>
    <property type="evidence" value="ECO:0007669"/>
    <property type="project" value="TreeGrafter"/>
</dbReference>
<dbReference type="InterPro" id="IPR001998">
    <property type="entry name" value="Xylose_isomerase"/>
</dbReference>
<dbReference type="GO" id="GO:0008740">
    <property type="term" value="F:L-rhamnose isomerase activity"/>
    <property type="evidence" value="ECO:0007669"/>
    <property type="project" value="TreeGrafter"/>
</dbReference>
<comment type="subcellular location">
    <subcellularLocation>
        <location evidence="1 8">Cytoplasm</location>
    </subcellularLocation>
</comment>
<dbReference type="GO" id="GO:0019301">
    <property type="term" value="P:rhamnose catabolic process"/>
    <property type="evidence" value="ECO:0007669"/>
    <property type="project" value="TreeGrafter"/>
</dbReference>
<comment type="catalytic activity">
    <reaction evidence="7">
        <text>alpha-D-xylose = alpha-D-xylulofuranose</text>
        <dbReference type="Rhea" id="RHEA:22816"/>
        <dbReference type="ChEBI" id="CHEBI:28518"/>
        <dbReference type="ChEBI" id="CHEBI:188998"/>
        <dbReference type="EC" id="5.3.1.5"/>
    </reaction>
</comment>